<feature type="region of interest" description="Disordered" evidence="1">
    <location>
        <begin position="33"/>
        <end position="60"/>
    </location>
</feature>
<keyword evidence="3" id="KW-1185">Reference proteome</keyword>
<organism evidence="2 3">
    <name type="scientific">Colletotrichum lupini</name>
    <dbReference type="NCBI Taxonomy" id="145971"/>
    <lineage>
        <taxon>Eukaryota</taxon>
        <taxon>Fungi</taxon>
        <taxon>Dikarya</taxon>
        <taxon>Ascomycota</taxon>
        <taxon>Pezizomycotina</taxon>
        <taxon>Sordariomycetes</taxon>
        <taxon>Hypocreomycetidae</taxon>
        <taxon>Glomerellales</taxon>
        <taxon>Glomerellaceae</taxon>
        <taxon>Colletotrichum</taxon>
        <taxon>Colletotrichum acutatum species complex</taxon>
    </lineage>
</organism>
<proteinExistence type="predicted"/>
<name>A0A9Q8WBM6_9PEZI</name>
<sequence length="483" mass="54014">MLGDGTSVLRMPLIRRVGYKYLRLWADRSSSTLSKNAVDHRRPRKWTQRSQVSSSSGAANRSKVPEYLRILDQILHGLHEPSRSQHLKESRRGDVFVRESGGPSRLRSKMLEAINPEILAMLQGERFSLESHLWNGTADIYAGQSQLLERRITEHTRERIRFQQRLEAERNIGDHKKLPSSHFAQLPRQPATETAKDRQQLLLTILEEYAALIFRTLPPSEPALRLPPDCEVQPHSSYAKSSKNSKMGRLGLQLYEELWRHVNISKGDSETIPIVCGECRNASTGMLDEEPLFEPKAHSCAKGSVPPLKDLQFRQEDVSQIKKSASSRRIQSHIDDILRTYTVDSGARNSGHALGEKMQPPSASRRHQEEPMIDLTIHSPSGLRLQRPRNISQSACGGYIIAPPSQITGHLELSVSLDHLDPIAPSSVFNLQIMKAVASLPVVLVPRPGTPLDHIAAKACRETAPIDYFPPVADGSDDADVSQ</sequence>
<protein>
    <submittedName>
        <fullName evidence="2">Uncharacterized protein</fullName>
    </submittedName>
</protein>
<dbReference type="GeneID" id="73352112"/>
<dbReference type="EMBL" id="CP019472">
    <property type="protein sequence ID" value="UQC76685.1"/>
    <property type="molecule type" value="Genomic_DNA"/>
</dbReference>
<evidence type="ECO:0000256" key="1">
    <source>
        <dbReference type="SAM" id="MobiDB-lite"/>
    </source>
</evidence>
<accession>A0A9Q8WBM6</accession>
<evidence type="ECO:0000313" key="3">
    <source>
        <dbReference type="Proteomes" id="UP000830671"/>
    </source>
</evidence>
<feature type="compositionally biased region" description="Polar residues" evidence="1">
    <location>
        <begin position="48"/>
        <end position="59"/>
    </location>
</feature>
<dbReference type="KEGG" id="clup:CLUP02_18199"/>
<dbReference type="RefSeq" id="XP_049138326.1">
    <property type="nucleotide sequence ID" value="XM_049297102.1"/>
</dbReference>
<evidence type="ECO:0000313" key="2">
    <source>
        <dbReference type="EMBL" id="UQC76685.1"/>
    </source>
</evidence>
<gene>
    <name evidence="2" type="ORF">CLUP02_18199</name>
</gene>
<dbReference type="Proteomes" id="UP000830671">
    <property type="component" value="Chromosome 10"/>
</dbReference>
<dbReference type="AlphaFoldDB" id="A0A9Q8WBM6"/>
<reference evidence="2" key="1">
    <citation type="journal article" date="2021" name="Mol. Plant Microbe Interact.">
        <title>Complete Genome Sequence of the Plant-Pathogenic Fungus Colletotrichum lupini.</title>
        <authorList>
            <person name="Baroncelli R."/>
            <person name="Pensec F."/>
            <person name="Da Lio D."/>
            <person name="Boufleur T."/>
            <person name="Vicente I."/>
            <person name="Sarrocco S."/>
            <person name="Picot A."/>
            <person name="Baraldi E."/>
            <person name="Sukno S."/>
            <person name="Thon M."/>
            <person name="Le Floch G."/>
        </authorList>
    </citation>
    <scope>NUCLEOTIDE SEQUENCE</scope>
    <source>
        <strain evidence="2">IMI 504893</strain>
    </source>
</reference>
<feature type="region of interest" description="Disordered" evidence="1">
    <location>
        <begin position="348"/>
        <end position="369"/>
    </location>
</feature>